<evidence type="ECO:0000313" key="2">
    <source>
        <dbReference type="EMBL" id="KAF1995934.1"/>
    </source>
</evidence>
<dbReference type="AlphaFoldDB" id="A0A6A5W4S8"/>
<feature type="compositionally biased region" description="Acidic residues" evidence="1">
    <location>
        <begin position="185"/>
        <end position="206"/>
    </location>
</feature>
<keyword evidence="3" id="KW-1185">Reference proteome</keyword>
<feature type="region of interest" description="Disordered" evidence="1">
    <location>
        <begin position="183"/>
        <end position="210"/>
    </location>
</feature>
<protein>
    <submittedName>
        <fullName evidence="2">Uncharacterized protein</fullName>
    </submittedName>
</protein>
<reference evidence="2" key="1">
    <citation type="journal article" date="2020" name="Stud. Mycol.">
        <title>101 Dothideomycetes genomes: a test case for predicting lifestyles and emergence of pathogens.</title>
        <authorList>
            <person name="Haridas S."/>
            <person name="Albert R."/>
            <person name="Binder M."/>
            <person name="Bloem J."/>
            <person name="Labutti K."/>
            <person name="Salamov A."/>
            <person name="Andreopoulos B."/>
            <person name="Baker S."/>
            <person name="Barry K."/>
            <person name="Bills G."/>
            <person name="Bluhm B."/>
            <person name="Cannon C."/>
            <person name="Castanera R."/>
            <person name="Culley D."/>
            <person name="Daum C."/>
            <person name="Ezra D."/>
            <person name="Gonzalez J."/>
            <person name="Henrissat B."/>
            <person name="Kuo A."/>
            <person name="Liang C."/>
            <person name="Lipzen A."/>
            <person name="Lutzoni F."/>
            <person name="Magnuson J."/>
            <person name="Mondo S."/>
            <person name="Nolan M."/>
            <person name="Ohm R."/>
            <person name="Pangilinan J."/>
            <person name="Park H.-J."/>
            <person name="Ramirez L."/>
            <person name="Alfaro M."/>
            <person name="Sun H."/>
            <person name="Tritt A."/>
            <person name="Yoshinaga Y."/>
            <person name="Zwiers L.-H."/>
            <person name="Turgeon B."/>
            <person name="Goodwin S."/>
            <person name="Spatafora J."/>
            <person name="Crous P."/>
            <person name="Grigoriev I."/>
        </authorList>
    </citation>
    <scope>NUCLEOTIDE SEQUENCE</scope>
    <source>
        <strain evidence="2">CBS 123094</strain>
    </source>
</reference>
<evidence type="ECO:0000256" key="1">
    <source>
        <dbReference type="SAM" id="MobiDB-lite"/>
    </source>
</evidence>
<organism evidence="2 3">
    <name type="scientific">Amniculicola lignicola CBS 123094</name>
    <dbReference type="NCBI Taxonomy" id="1392246"/>
    <lineage>
        <taxon>Eukaryota</taxon>
        <taxon>Fungi</taxon>
        <taxon>Dikarya</taxon>
        <taxon>Ascomycota</taxon>
        <taxon>Pezizomycotina</taxon>
        <taxon>Dothideomycetes</taxon>
        <taxon>Pleosporomycetidae</taxon>
        <taxon>Pleosporales</taxon>
        <taxon>Amniculicolaceae</taxon>
        <taxon>Amniculicola</taxon>
    </lineage>
</organism>
<dbReference type="EMBL" id="ML977631">
    <property type="protein sequence ID" value="KAF1995934.1"/>
    <property type="molecule type" value="Genomic_DNA"/>
</dbReference>
<proteinExistence type="predicted"/>
<name>A0A6A5W4S8_9PLEO</name>
<feature type="compositionally biased region" description="Low complexity" evidence="1">
    <location>
        <begin position="1"/>
        <end position="23"/>
    </location>
</feature>
<evidence type="ECO:0000313" key="3">
    <source>
        <dbReference type="Proteomes" id="UP000799779"/>
    </source>
</evidence>
<sequence length="219" mass="23919">MANSAPSAASSSTAAPSTTAPMTASPPGPSNPHSAAEYKKLGRLFNQALDDAKVADGALRVLRRAGPVWAELYDKSIVELYQEQIDIADALKHIGITFGKPQLQVSSRLLSIGSTFALLHFLSPAADEAIPADWDKATAKQMAAVEKRMLEKRLRKIKVMVKVRGELQTTCLEVRRLELQIGQLDENEDEDEDEDEEEKGEGEEENSVLVTVEGFMVIV</sequence>
<feature type="region of interest" description="Disordered" evidence="1">
    <location>
        <begin position="1"/>
        <end position="35"/>
    </location>
</feature>
<accession>A0A6A5W4S8</accession>
<dbReference type="Proteomes" id="UP000799779">
    <property type="component" value="Unassembled WGS sequence"/>
</dbReference>
<gene>
    <name evidence="2" type="ORF">P154DRAFT_538352</name>
</gene>